<dbReference type="Proteomes" id="UP000281553">
    <property type="component" value="Unassembled WGS sequence"/>
</dbReference>
<proteinExistence type="predicted"/>
<keyword evidence="2" id="KW-1185">Reference proteome</keyword>
<dbReference type="EMBL" id="UYRU01049749">
    <property type="protein sequence ID" value="VDN10700.1"/>
    <property type="molecule type" value="Genomic_DNA"/>
</dbReference>
<evidence type="ECO:0000313" key="2">
    <source>
        <dbReference type="Proteomes" id="UP000281553"/>
    </source>
</evidence>
<organism evidence="1 2">
    <name type="scientific">Dibothriocephalus latus</name>
    <name type="common">Fish tapeworm</name>
    <name type="synonym">Diphyllobothrium latum</name>
    <dbReference type="NCBI Taxonomy" id="60516"/>
    <lineage>
        <taxon>Eukaryota</taxon>
        <taxon>Metazoa</taxon>
        <taxon>Spiralia</taxon>
        <taxon>Lophotrochozoa</taxon>
        <taxon>Platyhelminthes</taxon>
        <taxon>Cestoda</taxon>
        <taxon>Eucestoda</taxon>
        <taxon>Diphyllobothriidea</taxon>
        <taxon>Diphyllobothriidae</taxon>
        <taxon>Dibothriocephalus</taxon>
    </lineage>
</organism>
<gene>
    <name evidence="1" type="ORF">DILT_LOCUS6531</name>
</gene>
<dbReference type="AlphaFoldDB" id="A0A3P7LB84"/>
<evidence type="ECO:0000313" key="1">
    <source>
        <dbReference type="EMBL" id="VDN10700.1"/>
    </source>
</evidence>
<protein>
    <submittedName>
        <fullName evidence="1">Uncharacterized protein</fullName>
    </submittedName>
</protein>
<accession>A0A3P7LB84</accession>
<name>A0A3P7LB84_DIBLA</name>
<reference evidence="1 2" key="1">
    <citation type="submission" date="2018-11" db="EMBL/GenBank/DDBJ databases">
        <authorList>
            <consortium name="Pathogen Informatics"/>
        </authorList>
    </citation>
    <scope>NUCLEOTIDE SEQUENCE [LARGE SCALE GENOMIC DNA]</scope>
</reference>
<sequence>MYGPRFIRVGGKNELRAAGGEELYTSLHVHFYCGLTNAVFREKHPVVVGMYHVDEILMKTKFLRDLPQPFANHLVECFFQVMKPSRDDNNVSCVAKMTKNTLAHWQESLFQLAVTVV</sequence>